<protein>
    <submittedName>
        <fullName evidence="1">Uncharacterized protein</fullName>
    </submittedName>
</protein>
<accession>A0A326U4T5</accession>
<gene>
    <name evidence="1" type="ORF">EI42_03703</name>
</gene>
<name>A0A326U4T5_THEHA</name>
<dbReference type="EMBL" id="QKUF01000013">
    <property type="protein sequence ID" value="PZW27140.1"/>
    <property type="molecule type" value="Genomic_DNA"/>
</dbReference>
<reference evidence="1 2" key="1">
    <citation type="submission" date="2018-06" db="EMBL/GenBank/DDBJ databases">
        <title>Genomic Encyclopedia of Archaeal and Bacterial Type Strains, Phase II (KMG-II): from individual species to whole genera.</title>
        <authorList>
            <person name="Goeker M."/>
        </authorList>
    </citation>
    <scope>NUCLEOTIDE SEQUENCE [LARGE SCALE GENOMIC DNA]</scope>
    <source>
        <strain evidence="1 2">ATCC BAA-1881</strain>
    </source>
</reference>
<keyword evidence="2" id="KW-1185">Reference proteome</keyword>
<dbReference type="RefSeq" id="WP_111324058.1">
    <property type="nucleotide sequence ID" value="NZ_BIFX01000002.1"/>
</dbReference>
<comment type="caution">
    <text evidence="1">The sequence shown here is derived from an EMBL/GenBank/DDBJ whole genome shotgun (WGS) entry which is preliminary data.</text>
</comment>
<evidence type="ECO:0000313" key="2">
    <source>
        <dbReference type="Proteomes" id="UP000248806"/>
    </source>
</evidence>
<proteinExistence type="predicted"/>
<dbReference type="OrthoDB" id="9092293at2"/>
<dbReference type="AlphaFoldDB" id="A0A326U4T5"/>
<sequence length="401" mass="45292">MLHYLTDVLGIEGVVDRLYGVKWIPGKEKEWNFATCSPSNTEEPGIYLAFHHRNLVSQIDYFGRQPGGPGVIYPVPPNPPKKLQQFLQAQGLEVSDEKLKDIAGFLAYVLNCLKLIEQVDTLGLLPALREGRFPVFIIPAAQQNRTLPLENEHAVCQLTQWLLSAEHANIAGPISDLLYQRYASLPQSQRLDRFLQDLQEFPLRSLFLDKSQFSSGYFNAKLKLSKNFWLDWLAGKKIDIYIQQTENQGIKTREYFLLALLMLLYPVSPPGPGTGAIIEFNARREGHNVPEQPDFRPPAIGLVHQLVHAQYCCAGAAPGYAHNHFTTTAAELLFTGIEPFNQISEGEATTWKYVSENSIRSSWNNVKNPDASNIWAHPEQRTAFELAGKNLKQKREALRLI</sequence>
<dbReference type="Proteomes" id="UP000248806">
    <property type="component" value="Unassembled WGS sequence"/>
</dbReference>
<organism evidence="1 2">
    <name type="scientific">Thermosporothrix hazakensis</name>
    <dbReference type="NCBI Taxonomy" id="644383"/>
    <lineage>
        <taxon>Bacteria</taxon>
        <taxon>Bacillati</taxon>
        <taxon>Chloroflexota</taxon>
        <taxon>Ktedonobacteria</taxon>
        <taxon>Ktedonobacterales</taxon>
        <taxon>Thermosporotrichaceae</taxon>
        <taxon>Thermosporothrix</taxon>
    </lineage>
</organism>
<evidence type="ECO:0000313" key="1">
    <source>
        <dbReference type="EMBL" id="PZW27140.1"/>
    </source>
</evidence>